<accession>G2YIP8</accession>
<dbReference type="Proteomes" id="UP000008177">
    <property type="component" value="Unplaced contigs"/>
</dbReference>
<dbReference type="AlphaFoldDB" id="G2YIP8"/>
<dbReference type="HOGENOM" id="CLU_2654219_0_0_1"/>
<evidence type="ECO:0000313" key="1">
    <source>
        <dbReference type="EMBL" id="CCD51585.1"/>
    </source>
</evidence>
<dbReference type="InParanoid" id="G2YIP8"/>
<protein>
    <submittedName>
        <fullName evidence="1">Uncharacterized protein</fullName>
    </submittedName>
</protein>
<proteinExistence type="predicted"/>
<name>G2YIP8_BOTF4</name>
<evidence type="ECO:0000313" key="2">
    <source>
        <dbReference type="Proteomes" id="UP000008177"/>
    </source>
</evidence>
<dbReference type="EMBL" id="FQ790337">
    <property type="protein sequence ID" value="CCD51585.1"/>
    <property type="molecule type" value="Genomic_DNA"/>
</dbReference>
<sequence length="76" mass="8537">METETLPSSLDEVEAVSPSSPQCPVIVQLLEDDGYFVQQNFAANGMSRDQSRYLLRANTLILSYSISNLEDLLIWL</sequence>
<reference evidence="2" key="1">
    <citation type="journal article" date="2011" name="PLoS Genet.">
        <title>Genomic analysis of the necrotrophic fungal pathogens Sclerotinia sclerotiorum and Botrytis cinerea.</title>
        <authorList>
            <person name="Amselem J."/>
            <person name="Cuomo C.A."/>
            <person name="van Kan J.A."/>
            <person name="Viaud M."/>
            <person name="Benito E.P."/>
            <person name="Couloux A."/>
            <person name="Coutinho P.M."/>
            <person name="de Vries R.P."/>
            <person name="Dyer P.S."/>
            <person name="Fillinger S."/>
            <person name="Fournier E."/>
            <person name="Gout L."/>
            <person name="Hahn M."/>
            <person name="Kohn L."/>
            <person name="Lapalu N."/>
            <person name="Plummer K.M."/>
            <person name="Pradier J.M."/>
            <person name="Quevillon E."/>
            <person name="Sharon A."/>
            <person name="Simon A."/>
            <person name="ten Have A."/>
            <person name="Tudzynski B."/>
            <person name="Tudzynski P."/>
            <person name="Wincker P."/>
            <person name="Andrew M."/>
            <person name="Anthouard V."/>
            <person name="Beever R.E."/>
            <person name="Beffa R."/>
            <person name="Benoit I."/>
            <person name="Bouzid O."/>
            <person name="Brault B."/>
            <person name="Chen Z."/>
            <person name="Choquer M."/>
            <person name="Collemare J."/>
            <person name="Cotton P."/>
            <person name="Danchin E.G."/>
            <person name="Da Silva C."/>
            <person name="Gautier A."/>
            <person name="Giraud C."/>
            <person name="Giraud T."/>
            <person name="Gonzalez C."/>
            <person name="Grossetete S."/>
            <person name="Guldener U."/>
            <person name="Henrissat B."/>
            <person name="Howlett B.J."/>
            <person name="Kodira C."/>
            <person name="Kretschmer M."/>
            <person name="Lappartient A."/>
            <person name="Leroch M."/>
            <person name="Levis C."/>
            <person name="Mauceli E."/>
            <person name="Neuveglise C."/>
            <person name="Oeser B."/>
            <person name="Pearson M."/>
            <person name="Poulain J."/>
            <person name="Poussereau N."/>
            <person name="Quesneville H."/>
            <person name="Rascle C."/>
            <person name="Schumacher J."/>
            <person name="Segurens B."/>
            <person name="Sexton A."/>
            <person name="Silva E."/>
            <person name="Sirven C."/>
            <person name="Soanes D.M."/>
            <person name="Talbot N.J."/>
            <person name="Templeton M."/>
            <person name="Yandava C."/>
            <person name="Yarden O."/>
            <person name="Zeng Q."/>
            <person name="Rollins J.A."/>
            <person name="Lebrun M.H."/>
            <person name="Dickman M."/>
        </authorList>
    </citation>
    <scope>NUCLEOTIDE SEQUENCE [LARGE SCALE GENOMIC DNA]</scope>
    <source>
        <strain evidence="2">T4</strain>
    </source>
</reference>
<organism evidence="1 2">
    <name type="scientific">Botryotinia fuckeliana (strain T4)</name>
    <name type="common">Noble rot fungus</name>
    <name type="synonym">Botrytis cinerea</name>
    <dbReference type="NCBI Taxonomy" id="999810"/>
    <lineage>
        <taxon>Eukaryota</taxon>
        <taxon>Fungi</taxon>
        <taxon>Dikarya</taxon>
        <taxon>Ascomycota</taxon>
        <taxon>Pezizomycotina</taxon>
        <taxon>Leotiomycetes</taxon>
        <taxon>Helotiales</taxon>
        <taxon>Sclerotiniaceae</taxon>
        <taxon>Botrytis</taxon>
    </lineage>
</organism>
<gene>
    <name evidence="1" type="ORF">BofuT4_uP018910.1</name>
</gene>